<reference evidence="3 4" key="1">
    <citation type="submission" date="2016-10" db="EMBL/GenBank/DDBJ databases">
        <authorList>
            <person name="de Groot N.N."/>
        </authorList>
    </citation>
    <scope>NUCLEOTIDE SEQUENCE [LARGE SCALE GENOMIC DNA]</scope>
    <source>
        <strain evidence="3 4">DSM 4180</strain>
    </source>
</reference>
<organism evidence="3 4">
    <name type="scientific">Ectothiorhodospira mobilis</name>
    <dbReference type="NCBI Taxonomy" id="195064"/>
    <lineage>
        <taxon>Bacteria</taxon>
        <taxon>Pseudomonadati</taxon>
        <taxon>Pseudomonadota</taxon>
        <taxon>Gammaproteobacteria</taxon>
        <taxon>Chromatiales</taxon>
        <taxon>Ectothiorhodospiraceae</taxon>
        <taxon>Ectothiorhodospira</taxon>
    </lineage>
</organism>
<dbReference type="OrthoDB" id="9182865at2"/>
<dbReference type="AlphaFoldDB" id="A0A1I4SZX1"/>
<dbReference type="InterPro" id="IPR019284">
    <property type="entry name" value="RP532"/>
</dbReference>
<sequence length="178" mass="19496">MTDPKDDEDPEVGSTGVSLPLHESFTTLKDHLRSGRLGEEEQKRLAALLEGEDEAGGAILLTGIRKELFTGPLPPADQLNRYDEETRAVILRMAEKEQAHEHDMRERSLLGAIRKDRRGQYMGLIIALSGLLAAAWIAPSSATAAAIIGGLDLFGMVTVFVAPRILERTQRESPESTH</sequence>
<feature type="region of interest" description="Disordered" evidence="1">
    <location>
        <begin position="1"/>
        <end position="21"/>
    </location>
</feature>
<feature type="compositionally biased region" description="Acidic residues" evidence="1">
    <location>
        <begin position="1"/>
        <end position="11"/>
    </location>
</feature>
<name>A0A1I4SZX1_ECTMO</name>
<dbReference type="EMBL" id="FOUO01000026">
    <property type="protein sequence ID" value="SFM69986.1"/>
    <property type="molecule type" value="Genomic_DNA"/>
</dbReference>
<dbReference type="Proteomes" id="UP000199556">
    <property type="component" value="Unassembled WGS sequence"/>
</dbReference>
<dbReference type="Pfam" id="PF10097">
    <property type="entry name" value="DUF2335"/>
    <property type="match status" value="1"/>
</dbReference>
<evidence type="ECO:0000313" key="4">
    <source>
        <dbReference type="Proteomes" id="UP000199556"/>
    </source>
</evidence>
<feature type="transmembrane region" description="Helical" evidence="2">
    <location>
        <begin position="121"/>
        <end position="138"/>
    </location>
</feature>
<proteinExistence type="predicted"/>
<accession>A0A1I4SZX1</accession>
<keyword evidence="2" id="KW-0472">Membrane</keyword>
<evidence type="ECO:0000256" key="1">
    <source>
        <dbReference type="SAM" id="MobiDB-lite"/>
    </source>
</evidence>
<feature type="transmembrane region" description="Helical" evidence="2">
    <location>
        <begin position="144"/>
        <end position="166"/>
    </location>
</feature>
<evidence type="ECO:0000313" key="3">
    <source>
        <dbReference type="EMBL" id="SFM69986.1"/>
    </source>
</evidence>
<keyword evidence="2" id="KW-1133">Transmembrane helix</keyword>
<gene>
    <name evidence="3" type="ORF">SAMN05421721_1266</name>
</gene>
<protein>
    <submittedName>
        <fullName evidence="3">Uncharacterized membrane protein</fullName>
    </submittedName>
</protein>
<keyword evidence="4" id="KW-1185">Reference proteome</keyword>
<keyword evidence="2" id="KW-0812">Transmembrane</keyword>
<evidence type="ECO:0000256" key="2">
    <source>
        <dbReference type="SAM" id="Phobius"/>
    </source>
</evidence>